<feature type="compositionally biased region" description="Gly residues" evidence="1">
    <location>
        <begin position="267"/>
        <end position="279"/>
    </location>
</feature>
<feature type="compositionally biased region" description="Basic and acidic residues" evidence="1">
    <location>
        <begin position="280"/>
        <end position="291"/>
    </location>
</feature>
<gene>
    <name evidence="2" type="ORF">D5H75_32360</name>
</gene>
<dbReference type="EMBL" id="QZEY01000018">
    <property type="protein sequence ID" value="RJL23598.1"/>
    <property type="molecule type" value="Genomic_DNA"/>
</dbReference>
<accession>A0A3A4AQR5</accession>
<comment type="caution">
    <text evidence="2">The sequence shown here is derived from an EMBL/GenBank/DDBJ whole genome shotgun (WGS) entry which is preliminary data.</text>
</comment>
<feature type="compositionally biased region" description="Basic and acidic residues" evidence="1">
    <location>
        <begin position="228"/>
        <end position="266"/>
    </location>
</feature>
<organism evidence="2 3">
    <name type="scientific">Bailinhaonella thermotolerans</name>
    <dbReference type="NCBI Taxonomy" id="1070861"/>
    <lineage>
        <taxon>Bacteria</taxon>
        <taxon>Bacillati</taxon>
        <taxon>Actinomycetota</taxon>
        <taxon>Actinomycetes</taxon>
        <taxon>Streptosporangiales</taxon>
        <taxon>Streptosporangiaceae</taxon>
        <taxon>Bailinhaonella</taxon>
    </lineage>
</organism>
<dbReference type="RefSeq" id="WP_119930386.1">
    <property type="nucleotide sequence ID" value="NZ_QZEY01000018.1"/>
</dbReference>
<sequence>MTSGRAEPGGPASAEPRDLYDLGQIRRTDEQLDAIALHRDPHGPCDHVEDDPALLALAALARDVDQAAGEREAPGRPCPNRRSRLSSLVPLGVVALLLGGTGVAAAREGHLPVISGDADRPPAHAVATARQTPRAGAPHPQAPQITPSAFPAPPSVLGPAAARPGERPAPSDDLDRRTAGPAEDRPTSPPGGAPEGGGPGDRSPAPKDGENAPRGEEDRPQGDTPGDDDGRPGGDDDRPKGGDDRRKGDGGKPKGDGGRPKGDSGRPKGGGAPGGGGEPQGRETKPKDHGNDPGGQETRPGGRGAERRGGDGREDGAHGPEGDRGPGARGSGNGDGRDRGAGADGA</sequence>
<protein>
    <submittedName>
        <fullName evidence="2">Uncharacterized protein</fullName>
    </submittedName>
</protein>
<evidence type="ECO:0000313" key="2">
    <source>
        <dbReference type="EMBL" id="RJL23598.1"/>
    </source>
</evidence>
<feature type="compositionally biased region" description="Basic and acidic residues" evidence="1">
    <location>
        <begin position="335"/>
        <end position="346"/>
    </location>
</feature>
<evidence type="ECO:0000313" key="3">
    <source>
        <dbReference type="Proteomes" id="UP000265768"/>
    </source>
</evidence>
<name>A0A3A4AQR5_9ACTN</name>
<dbReference type="Proteomes" id="UP000265768">
    <property type="component" value="Unassembled WGS sequence"/>
</dbReference>
<feature type="compositionally biased region" description="Basic and acidic residues" evidence="1">
    <location>
        <begin position="164"/>
        <end position="186"/>
    </location>
</feature>
<feature type="compositionally biased region" description="Basic and acidic residues" evidence="1">
    <location>
        <begin position="304"/>
        <end position="326"/>
    </location>
</feature>
<feature type="compositionally biased region" description="Basic and acidic residues" evidence="1">
    <location>
        <begin position="204"/>
        <end position="221"/>
    </location>
</feature>
<feature type="region of interest" description="Disordered" evidence="1">
    <location>
        <begin position="113"/>
        <end position="346"/>
    </location>
</feature>
<dbReference type="AlphaFoldDB" id="A0A3A4AQR5"/>
<keyword evidence="3" id="KW-1185">Reference proteome</keyword>
<evidence type="ECO:0000256" key="1">
    <source>
        <dbReference type="SAM" id="MobiDB-lite"/>
    </source>
</evidence>
<reference evidence="2 3" key="1">
    <citation type="submission" date="2018-09" db="EMBL/GenBank/DDBJ databases">
        <title>YIM 75507 draft genome.</title>
        <authorList>
            <person name="Tang S."/>
            <person name="Feng Y."/>
        </authorList>
    </citation>
    <scope>NUCLEOTIDE SEQUENCE [LARGE SCALE GENOMIC DNA]</scope>
    <source>
        <strain evidence="2 3">YIM 75507</strain>
    </source>
</reference>
<proteinExistence type="predicted"/>